<keyword evidence="10" id="KW-1185">Reference proteome</keyword>
<feature type="transmembrane region" description="Helical" evidence="6">
    <location>
        <begin position="206"/>
        <end position="232"/>
    </location>
</feature>
<evidence type="ECO:0000256" key="6">
    <source>
        <dbReference type="RuleBase" id="RU365102"/>
    </source>
</evidence>
<evidence type="ECO:0000256" key="3">
    <source>
        <dbReference type="ARBA" id="ARBA00022692"/>
    </source>
</evidence>
<reference evidence="9 10" key="1">
    <citation type="submission" date="2024-10" db="EMBL/GenBank/DDBJ databases">
        <title>Updated reference genomes for cyclostephanoid diatoms.</title>
        <authorList>
            <person name="Roberts W.R."/>
            <person name="Alverson A.J."/>
        </authorList>
    </citation>
    <scope>NUCLEOTIDE SEQUENCE [LARGE SCALE GENOMIC DNA]</scope>
    <source>
        <strain evidence="9 10">AJA228-03</strain>
    </source>
</reference>
<dbReference type="Proteomes" id="UP001530377">
    <property type="component" value="Unassembled WGS sequence"/>
</dbReference>
<keyword evidence="4 6" id="KW-1133">Transmembrane helix</keyword>
<accession>A0ABD3RMI9</accession>
<feature type="region of interest" description="Disordered" evidence="7">
    <location>
        <begin position="1"/>
        <end position="42"/>
    </location>
</feature>
<dbReference type="InterPro" id="IPR001727">
    <property type="entry name" value="GDT1-like"/>
</dbReference>
<dbReference type="InterPro" id="IPR049555">
    <property type="entry name" value="GDT1-like_CS"/>
</dbReference>
<sequence>MMTMTGTIAMMRSKRPSPSSRRRPNDCRRPSPSSSRRVVGGNGGGASTLLMIPLAVVFLSLNSSSVVRVGGASSAADPNAVVSFRRVFDAVDSNGDHSITEDELASAIERLVGVGVGVGVGGGGTVAEGGGGRPTPWIGLQSLHGGSDGGGGGRTKGVIGGKFEDPASTTAFLKGLVSSFSAIMATEIGDKTFFIAAVLSMRNDRAAVFGGAILALIVMTILSTLMGLVLPALMPRRYTHLIGGALFLYFGFKLLKDSRGMGDGVSEELEEGARQSSGGLSTAGEYSGNSWESVFLQALTLTFLAEWGDRSQIATIALAAAKDPVGVTIGGCMGHSVCTGMAVVGGRMLASRISEKSVAFYGGLTFLVFGIHSVFFEE</sequence>
<comment type="caution">
    <text evidence="9">The sequence shown here is derived from an EMBL/GenBank/DDBJ whole genome shotgun (WGS) entry which is preliminary data.</text>
</comment>
<evidence type="ECO:0000256" key="2">
    <source>
        <dbReference type="ARBA" id="ARBA00009190"/>
    </source>
</evidence>
<dbReference type="GO" id="GO:0006816">
    <property type="term" value="P:calcium ion transport"/>
    <property type="evidence" value="ECO:0007669"/>
    <property type="project" value="UniProtKB-ARBA"/>
</dbReference>
<feature type="domain" description="EF-hand" evidence="8">
    <location>
        <begin position="79"/>
        <end position="114"/>
    </location>
</feature>
<gene>
    <name evidence="9" type="ORF">ACHAXA_004253</name>
</gene>
<keyword evidence="5 6" id="KW-0472">Membrane</keyword>
<dbReference type="InterPro" id="IPR018247">
    <property type="entry name" value="EF_Hand_1_Ca_BS"/>
</dbReference>
<dbReference type="EMBL" id="JALLPB020000231">
    <property type="protein sequence ID" value="KAL3811826.1"/>
    <property type="molecule type" value="Genomic_DNA"/>
</dbReference>
<protein>
    <recommendedName>
        <fullName evidence="6">GDT1 family protein</fullName>
    </recommendedName>
</protein>
<dbReference type="PROSITE" id="PS00018">
    <property type="entry name" value="EF_HAND_1"/>
    <property type="match status" value="1"/>
</dbReference>
<keyword evidence="3 6" id="KW-0812">Transmembrane</keyword>
<dbReference type="PANTHER" id="PTHR12608">
    <property type="entry name" value="TRANSMEMBRANE PROTEIN HTP-1 RELATED"/>
    <property type="match status" value="1"/>
</dbReference>
<name>A0ABD3RMI9_9STRA</name>
<evidence type="ECO:0000256" key="1">
    <source>
        <dbReference type="ARBA" id="ARBA00004141"/>
    </source>
</evidence>
<dbReference type="InterPro" id="IPR002048">
    <property type="entry name" value="EF_hand_dom"/>
</dbReference>
<evidence type="ECO:0000313" key="10">
    <source>
        <dbReference type="Proteomes" id="UP001530377"/>
    </source>
</evidence>
<dbReference type="AlphaFoldDB" id="A0ABD3RMI9"/>
<evidence type="ECO:0000259" key="8">
    <source>
        <dbReference type="PROSITE" id="PS50222"/>
    </source>
</evidence>
<dbReference type="PROSITE" id="PS01214">
    <property type="entry name" value="UPF0016"/>
    <property type="match status" value="1"/>
</dbReference>
<feature type="transmembrane region" description="Helical" evidence="6">
    <location>
        <begin position="358"/>
        <end position="376"/>
    </location>
</feature>
<organism evidence="9 10">
    <name type="scientific">Cyclostephanos tholiformis</name>
    <dbReference type="NCBI Taxonomy" id="382380"/>
    <lineage>
        <taxon>Eukaryota</taxon>
        <taxon>Sar</taxon>
        <taxon>Stramenopiles</taxon>
        <taxon>Ochrophyta</taxon>
        <taxon>Bacillariophyta</taxon>
        <taxon>Coscinodiscophyceae</taxon>
        <taxon>Thalassiosirophycidae</taxon>
        <taxon>Stephanodiscales</taxon>
        <taxon>Stephanodiscaceae</taxon>
        <taxon>Cyclostephanos</taxon>
    </lineage>
</organism>
<evidence type="ECO:0000256" key="7">
    <source>
        <dbReference type="SAM" id="MobiDB-lite"/>
    </source>
</evidence>
<comment type="caution">
    <text evidence="6">Lacks conserved residue(s) required for the propagation of feature annotation.</text>
</comment>
<proteinExistence type="inferred from homology"/>
<evidence type="ECO:0000256" key="4">
    <source>
        <dbReference type="ARBA" id="ARBA00022989"/>
    </source>
</evidence>
<evidence type="ECO:0000256" key="5">
    <source>
        <dbReference type="ARBA" id="ARBA00023136"/>
    </source>
</evidence>
<dbReference type="GO" id="GO:0016020">
    <property type="term" value="C:membrane"/>
    <property type="evidence" value="ECO:0007669"/>
    <property type="project" value="UniProtKB-SubCell"/>
</dbReference>
<feature type="transmembrane region" description="Helical" evidence="6">
    <location>
        <begin position="238"/>
        <end position="255"/>
    </location>
</feature>
<comment type="subcellular location">
    <subcellularLocation>
        <location evidence="1 6">Membrane</location>
        <topology evidence="1 6">Multi-pass membrane protein</topology>
    </subcellularLocation>
</comment>
<evidence type="ECO:0000313" key="9">
    <source>
        <dbReference type="EMBL" id="KAL3811826.1"/>
    </source>
</evidence>
<dbReference type="Pfam" id="PF01169">
    <property type="entry name" value="GDT1"/>
    <property type="match status" value="2"/>
</dbReference>
<dbReference type="PROSITE" id="PS50222">
    <property type="entry name" value="EF_HAND_2"/>
    <property type="match status" value="1"/>
</dbReference>
<comment type="similarity">
    <text evidence="2 6">Belongs to the GDT1 family.</text>
</comment>
<dbReference type="PANTHER" id="PTHR12608:SF1">
    <property type="entry name" value="TRANSMEMBRANE PROTEIN 165"/>
    <property type="match status" value="1"/>
</dbReference>